<organism evidence="4 5">
    <name type="scientific">Hortaea werneckii EXF-2000</name>
    <dbReference type="NCBI Taxonomy" id="1157616"/>
    <lineage>
        <taxon>Eukaryota</taxon>
        <taxon>Fungi</taxon>
        <taxon>Dikarya</taxon>
        <taxon>Ascomycota</taxon>
        <taxon>Pezizomycotina</taxon>
        <taxon>Dothideomycetes</taxon>
        <taxon>Dothideomycetidae</taxon>
        <taxon>Mycosphaerellales</taxon>
        <taxon>Teratosphaeriaceae</taxon>
        <taxon>Hortaea</taxon>
    </lineage>
</organism>
<dbReference type="InterPro" id="IPR027477">
    <property type="entry name" value="Succ_DH/fumarate_Rdtase_cat_sf"/>
</dbReference>
<comment type="caution">
    <text evidence="4">The sequence shown here is derived from an EMBL/GenBank/DDBJ whole genome shotgun (WGS) entry which is preliminary data.</text>
</comment>
<dbReference type="EMBL" id="MUNK01000128">
    <property type="protein sequence ID" value="OTA30838.1"/>
    <property type="molecule type" value="Genomic_DNA"/>
</dbReference>
<dbReference type="SUPFAM" id="SSF51905">
    <property type="entry name" value="FAD/NAD(P)-binding domain"/>
    <property type="match status" value="1"/>
</dbReference>
<accession>A0A1Z5T4F4</accession>
<dbReference type="GO" id="GO:0016491">
    <property type="term" value="F:oxidoreductase activity"/>
    <property type="evidence" value="ECO:0007669"/>
    <property type="project" value="UniProtKB-KW"/>
</dbReference>
<dbReference type="Pfam" id="PF14269">
    <property type="entry name" value="Arylsulfotran_2"/>
    <property type="match status" value="1"/>
</dbReference>
<sequence length="1444" mass="159401">MKLLPTDRTRILRIALVTLLSLGAVLLALAILQHVLVPVLVWVAPALERPFYDLGFFGPYPTQEYVSFNLSSPRASIVEWDESCDDGYVFLDPNGPSVDHRGPLIVDAKGRLVWTSDAFETTTNLKLQEYEGAEYLTFWSGHKAKTMGTGLYYMMDNNYTIAHTVDAVGRDLHGDLHEFKITKDNTALLTVYNLTNADLTGMGWFRGANGWITDSVFQEVDIATGELLFEWSASHHFKAELSFMWNPFGGYSDSSPFDFFHINSVEKDRNGNYLISSRHFHSVMTVDGKTGEILWELGGHSTDFEDLSDGKASGFSWQHDARWLDEEEGLLSLFDNGVAWPHVDVPYSEGRIIKLDFDAMTAELVQNFISPSHPRSSSQGSIIPLQTPEGADHIFIGWGSSAAFSEFTPEGQLLCETHFAASGLWWWERIKSYRAYKTPSWSATPKDWDPSAQIESGSLFVSWNGATDVAFWELSGRKAVEGDAGAGEWQVIDIIEKEDFEDSFLLPSSSSEASSSFDEYRVAALDREHGFLRYSNTTSPPASSGFLGFLSYALMILSALAVVVGVGGYWLGKKKGPWWTIVQAVNFPDQFMTLLPSLSNNSLLINSTACLSQSAICPTPQPDQFFTWTDYEIENNKTPSEELHPDEWDEWYASLLNMSGTGQFFSERMNLHPEGDVSIVNEMNYLVMGISNSYSAGFAGGAEYTLDTGFFSLYAEHGIFSWPDQASGFVWYNNRTLNDAYKLGYIPSVSYGLHVGSVVANVTPSLILGGYDSSRILTPPLVSDSRSFSLTGISLNVTEGGNAYASEQSLPLTGLLQANGSSVDSMEVYPDPGLPYMYLPRETCDAIAEHLPVEYNSDFNLYFWNTEDENYHKVLTSPHVLAFSFSAGNSETTINIPLALMNLTLEYPLVSESTPYFPCSPWTPSTAPYHLGRSFLQGAFLGQNWNSSKLFLAQAPGPGFMSQSLKTIAYTDENIEPATNAPINNLNDDLMEKIDLDPYTDQEFRNDMDRICQGQSDLILSEALIKGSRESVQWLADRGVRFQLSFNRQAFLVNGRHKFWGGLAIKTEDGGKGLIEDHRRAAEKAGVEVHHSTAATKLHQDSISGAIRGVSVEQNSKPALIQTKAVVLAAGGFEANSRMRAQYLGEGWDRAYVRGTPYNTGDLLDIAVRDVSAKKAGNWSGCHCTCWDANAPTDSGDRGVSNEFTKSGYPMGVMINAYGERFVDEGVDYRNYTYAIFGRAILQQPGGIAYQIYDKKSIPWLRSEEYRDEVVRKIHGSSIEDLAGKLAKGEGLQNPQKFVQTLKEFNSAAHAFRDEHPDQQWNLAVKDGLSTQSSTHQLTLPKTNWALPTDEPPFLAVKVTGGITFTFGGLEVEPETTGVISSTTSQPIPGLFCAGEMLGGLFYGNYPGGSGLTSGTVFGRRAGVAAADVARKKEVTASRLIAKI</sequence>
<dbReference type="STRING" id="1157616.A0A1Z5T4F4"/>
<dbReference type="Proteomes" id="UP000194280">
    <property type="component" value="Unassembled WGS sequence"/>
</dbReference>
<feature type="domain" description="FAD-dependent oxidoreductase 2 FAD-binding" evidence="3">
    <location>
        <begin position="1003"/>
        <end position="1410"/>
    </location>
</feature>
<evidence type="ECO:0000313" key="5">
    <source>
        <dbReference type="Proteomes" id="UP000194280"/>
    </source>
</evidence>
<dbReference type="PANTHER" id="PTHR35340">
    <property type="entry name" value="PQQ ENZYME REPEAT PROTEIN-RELATED"/>
    <property type="match status" value="1"/>
</dbReference>
<evidence type="ECO:0000256" key="1">
    <source>
        <dbReference type="ARBA" id="ARBA00022630"/>
    </source>
</evidence>
<evidence type="ECO:0000259" key="3">
    <source>
        <dbReference type="Pfam" id="PF00890"/>
    </source>
</evidence>
<dbReference type="SUPFAM" id="SSF56425">
    <property type="entry name" value="Succinate dehydrogenase/fumarate reductase flavoprotein, catalytic domain"/>
    <property type="match status" value="1"/>
</dbReference>
<proteinExistence type="predicted"/>
<dbReference type="Gene3D" id="3.90.700.10">
    <property type="entry name" value="Succinate dehydrogenase/fumarate reductase flavoprotein, catalytic domain"/>
    <property type="match status" value="1"/>
</dbReference>
<dbReference type="Gene3D" id="3.50.50.60">
    <property type="entry name" value="FAD/NAD(P)-binding domain"/>
    <property type="match status" value="1"/>
</dbReference>
<keyword evidence="5" id="KW-1185">Reference proteome</keyword>
<dbReference type="Gene3D" id="2.40.70.10">
    <property type="entry name" value="Acid Proteases"/>
    <property type="match status" value="1"/>
</dbReference>
<dbReference type="VEuPathDB" id="FungiDB:BTJ68_10943"/>
<dbReference type="PANTHER" id="PTHR35340:SF5">
    <property type="entry name" value="ASST-DOMAIN-CONTAINING PROTEIN"/>
    <property type="match status" value="1"/>
</dbReference>
<dbReference type="InterPro" id="IPR003953">
    <property type="entry name" value="FAD-dep_OxRdtase_2_FAD-bd"/>
</dbReference>
<keyword evidence="2" id="KW-0560">Oxidoreductase</keyword>
<dbReference type="Pfam" id="PF00890">
    <property type="entry name" value="FAD_binding_2"/>
    <property type="match status" value="1"/>
</dbReference>
<dbReference type="InterPro" id="IPR053143">
    <property type="entry name" value="Arylsulfate_ST"/>
</dbReference>
<name>A0A1Z5T4F4_HORWE</name>
<dbReference type="InParanoid" id="A0A1Z5T4F4"/>
<dbReference type="InterPro" id="IPR039535">
    <property type="entry name" value="ASST-like"/>
</dbReference>
<reference evidence="4 5" key="1">
    <citation type="submission" date="2017-01" db="EMBL/GenBank/DDBJ databases">
        <title>The recent genome duplication of the halophilic yeast Hortaea werneckii: insights from long-read sequencing.</title>
        <authorList>
            <person name="Sinha S."/>
            <person name="Flibotte S."/>
            <person name="Neira M."/>
            <person name="Lenassi M."/>
            <person name="Gostincar C."/>
            <person name="Stajich J.E."/>
            <person name="Nislow C.E."/>
        </authorList>
    </citation>
    <scope>NUCLEOTIDE SEQUENCE [LARGE SCALE GENOMIC DNA]</scope>
    <source>
        <strain evidence="4 5">EXF-2000</strain>
    </source>
</reference>
<evidence type="ECO:0000256" key="2">
    <source>
        <dbReference type="ARBA" id="ARBA00023002"/>
    </source>
</evidence>
<dbReference type="NCBIfam" id="NF006130">
    <property type="entry name" value="PRK08274.1"/>
    <property type="match status" value="1"/>
</dbReference>
<keyword evidence="1" id="KW-0285">Flavoprotein</keyword>
<gene>
    <name evidence="4" type="ORF">BTJ68_10943</name>
</gene>
<evidence type="ECO:0000313" key="4">
    <source>
        <dbReference type="EMBL" id="OTA30838.1"/>
    </source>
</evidence>
<dbReference type="InterPro" id="IPR021109">
    <property type="entry name" value="Peptidase_aspartic_dom_sf"/>
</dbReference>
<dbReference type="SUPFAM" id="SSF50630">
    <property type="entry name" value="Acid proteases"/>
    <property type="match status" value="1"/>
</dbReference>
<dbReference type="InterPro" id="IPR036188">
    <property type="entry name" value="FAD/NAD-bd_sf"/>
</dbReference>
<protein>
    <recommendedName>
        <fullName evidence="3">FAD-dependent oxidoreductase 2 FAD-binding domain-containing protein</fullName>
    </recommendedName>
</protein>